<dbReference type="InterPro" id="IPR027417">
    <property type="entry name" value="P-loop_NTPase"/>
</dbReference>
<evidence type="ECO:0008006" key="8">
    <source>
        <dbReference type="Google" id="ProtNLM"/>
    </source>
</evidence>
<keyword evidence="7" id="KW-1185">Reference proteome</keyword>
<evidence type="ECO:0000256" key="1">
    <source>
        <dbReference type="ARBA" id="ARBA00022614"/>
    </source>
</evidence>
<evidence type="ECO:0000313" key="6">
    <source>
        <dbReference type="EMBL" id="KAG2585331.1"/>
    </source>
</evidence>
<dbReference type="AlphaFoldDB" id="A0A8T0RH45"/>
<evidence type="ECO:0000259" key="3">
    <source>
        <dbReference type="Pfam" id="PF00931"/>
    </source>
</evidence>
<feature type="domain" description="Disease resistance protein winged helix" evidence="4">
    <location>
        <begin position="318"/>
        <end position="387"/>
    </location>
</feature>
<evidence type="ECO:0000256" key="2">
    <source>
        <dbReference type="ARBA" id="ARBA00022821"/>
    </source>
</evidence>
<dbReference type="InterPro" id="IPR056789">
    <property type="entry name" value="LRR_R13L1-DRL21"/>
</dbReference>
<dbReference type="InterPro" id="IPR002182">
    <property type="entry name" value="NB-ARC"/>
</dbReference>
<dbReference type="GO" id="GO:0043531">
    <property type="term" value="F:ADP binding"/>
    <property type="evidence" value="ECO:0007669"/>
    <property type="project" value="InterPro"/>
</dbReference>
<dbReference type="SUPFAM" id="SSF52540">
    <property type="entry name" value="P-loop containing nucleoside triphosphate hydrolases"/>
    <property type="match status" value="1"/>
</dbReference>
<dbReference type="SUPFAM" id="SSF52047">
    <property type="entry name" value="RNI-like"/>
    <property type="match status" value="1"/>
</dbReference>
<sequence length="1061" mass="120852">MRELKAAAYQADDVLDDFQYEALSREAQSLRSTTSKVKDFFSSRNRLVFRHKASRDLKNVLGKIDKLVKDMQKFGLLQREPEAPQALNRQTHSALDESAEIFGRDDDKDAVVKLLLGQQDQRSVQVLPIIGMGGLGKTTLAKMVYNDCRVQKHFELMMWHCVSDNFAAIAIVRSVIELATNGRCDLPDTIELLQKKQQEVIGRKRFLLVLDDVWNEDQLKWQDNLKPLLCSSIGGLGSIIVLTSRSRQVASIMGTLPSFELACLSEEDSWELFSKKAFSKGVEEQEEFITIGKLIVNKCKGLPLALKTMGGLMSSKYQDRLIQLWMANNFIHAEESTDLIEKGEFVFNELLWRSFIQDVNVKIIAGYSWLPYREIRCKMHDLMHDLANDITDECAFAEELIQQKASVNNVRHMQLPWDESEEITILMRSSSSLRTLLLQKSKQTDLKEIVKLTSLRAIRCPDPYIIHRLINTTHLRYLDLSESKIVRLPNSICMLYNLQSLRLNNCVKLRFLPEGMQALRQLTHIYLLLCTSLERMPPKLSLLNNLCTLTSFIVDTGYGFGIEELKDLKQLGNRLELFNLRKVKSGSKVNLHEKKNLTELLLCWGRHADHNPLHDEVIRSNQEVLESLVPHTKLRTLGLHGYGGLAISQWMRDPQMFCCLRELKISNCPRCKDLPLVWLSSPLEKLHLSFMNSLTTLCKNIDAEPAGCNTSMQIFPKLKMMRLYKLPEFERWAQNSTGEPNSLVMFPQLEQLFITYCNKIANLPEAPALTSACCHGESAERIIPMSMEWGSFPSLVHLSFGMLVDVVMPGKDHENQNQKPLNTLRSLSLQSDNGFISVFKLSKLQLGLGDFLVFVEQLTIFQCDNIVSWPVEEFRCLVRLQYLGIDSCTKLEGRGSSSEEFLPLPQLERLNLQRCGSLLEIPKLPASLGELDIWECHSLVALPSNLGDLAKLRHLRLFWCSELKVLPDGMDGLTSLERLMIHSCPGINKFPQGLLQQLPALKSLKIDGCPDLQRRCREGGEYFDLVSSIPDIYIQPPYEPETKKSVKSRLLPWRVDGSSSI</sequence>
<dbReference type="Pfam" id="PF23559">
    <property type="entry name" value="WHD_DRP"/>
    <property type="match status" value="1"/>
</dbReference>
<dbReference type="SUPFAM" id="SSF52058">
    <property type="entry name" value="L domain-like"/>
    <property type="match status" value="1"/>
</dbReference>
<dbReference type="Gene3D" id="3.40.50.300">
    <property type="entry name" value="P-loop containing nucleotide triphosphate hydrolases"/>
    <property type="match status" value="1"/>
</dbReference>
<dbReference type="InterPro" id="IPR032675">
    <property type="entry name" value="LRR_dom_sf"/>
</dbReference>
<dbReference type="Proteomes" id="UP000823388">
    <property type="component" value="Chromosome 6K"/>
</dbReference>
<keyword evidence="2" id="KW-0611">Plant defense</keyword>
<dbReference type="PANTHER" id="PTHR36766:SF64">
    <property type="entry name" value="OS12G0206100 PROTEIN"/>
    <property type="match status" value="1"/>
</dbReference>
<dbReference type="EMBL" id="CM029047">
    <property type="protein sequence ID" value="KAG2585331.1"/>
    <property type="molecule type" value="Genomic_DNA"/>
</dbReference>
<name>A0A8T0RH45_PANVG</name>
<keyword evidence="1" id="KW-0433">Leucine-rich repeat</keyword>
<comment type="caution">
    <text evidence="6">The sequence shown here is derived from an EMBL/GenBank/DDBJ whole genome shotgun (WGS) entry which is preliminary data.</text>
</comment>
<dbReference type="Gene3D" id="1.10.8.430">
    <property type="entry name" value="Helical domain of apoptotic protease-activating factors"/>
    <property type="match status" value="1"/>
</dbReference>
<dbReference type="PANTHER" id="PTHR36766">
    <property type="entry name" value="PLANT BROAD-SPECTRUM MILDEW RESISTANCE PROTEIN RPW8"/>
    <property type="match status" value="1"/>
</dbReference>
<feature type="domain" description="R13L1/DRL21-like LRR repeat region" evidence="5">
    <location>
        <begin position="562"/>
        <end position="691"/>
    </location>
</feature>
<organism evidence="6 7">
    <name type="scientific">Panicum virgatum</name>
    <name type="common">Blackwell switchgrass</name>
    <dbReference type="NCBI Taxonomy" id="38727"/>
    <lineage>
        <taxon>Eukaryota</taxon>
        <taxon>Viridiplantae</taxon>
        <taxon>Streptophyta</taxon>
        <taxon>Embryophyta</taxon>
        <taxon>Tracheophyta</taxon>
        <taxon>Spermatophyta</taxon>
        <taxon>Magnoliopsida</taxon>
        <taxon>Liliopsida</taxon>
        <taxon>Poales</taxon>
        <taxon>Poaceae</taxon>
        <taxon>PACMAD clade</taxon>
        <taxon>Panicoideae</taxon>
        <taxon>Panicodae</taxon>
        <taxon>Paniceae</taxon>
        <taxon>Panicinae</taxon>
        <taxon>Panicum</taxon>
        <taxon>Panicum sect. Hiantes</taxon>
    </lineage>
</organism>
<reference evidence="6" key="1">
    <citation type="submission" date="2020-05" db="EMBL/GenBank/DDBJ databases">
        <title>WGS assembly of Panicum virgatum.</title>
        <authorList>
            <person name="Lovell J.T."/>
            <person name="Jenkins J."/>
            <person name="Shu S."/>
            <person name="Juenger T.E."/>
            <person name="Schmutz J."/>
        </authorList>
    </citation>
    <scope>NUCLEOTIDE SEQUENCE</scope>
    <source>
        <strain evidence="6">AP13</strain>
    </source>
</reference>
<dbReference type="Pfam" id="PF25019">
    <property type="entry name" value="LRR_R13L1-DRL21"/>
    <property type="match status" value="1"/>
</dbReference>
<evidence type="ECO:0000259" key="5">
    <source>
        <dbReference type="Pfam" id="PF25019"/>
    </source>
</evidence>
<dbReference type="Gene3D" id="3.80.10.10">
    <property type="entry name" value="Ribonuclease Inhibitor"/>
    <property type="match status" value="4"/>
</dbReference>
<gene>
    <name evidence="6" type="ORF">PVAP13_6KG383600</name>
</gene>
<proteinExistence type="predicted"/>
<feature type="domain" description="NB-ARC" evidence="3">
    <location>
        <begin position="105"/>
        <end position="281"/>
    </location>
</feature>
<protein>
    <recommendedName>
        <fullName evidence="8">NB-ARC domain-containing protein</fullName>
    </recommendedName>
</protein>
<dbReference type="PRINTS" id="PR00364">
    <property type="entry name" value="DISEASERSIST"/>
</dbReference>
<dbReference type="InterPro" id="IPR042197">
    <property type="entry name" value="Apaf_helical"/>
</dbReference>
<evidence type="ECO:0000313" key="7">
    <source>
        <dbReference type="Proteomes" id="UP000823388"/>
    </source>
</evidence>
<evidence type="ECO:0000259" key="4">
    <source>
        <dbReference type="Pfam" id="PF23559"/>
    </source>
</evidence>
<dbReference type="Pfam" id="PF00931">
    <property type="entry name" value="NB-ARC"/>
    <property type="match status" value="1"/>
</dbReference>
<dbReference type="InterPro" id="IPR058922">
    <property type="entry name" value="WHD_DRP"/>
</dbReference>
<accession>A0A8T0RH45</accession>